<dbReference type="PANTHER" id="PTHR36441:SF1">
    <property type="entry name" value="DUF503 DOMAIN-CONTAINING PROTEIN"/>
    <property type="match status" value="1"/>
</dbReference>
<evidence type="ECO:0000313" key="1">
    <source>
        <dbReference type="EMBL" id="RVU54542.1"/>
    </source>
</evidence>
<dbReference type="InterPro" id="IPR007546">
    <property type="entry name" value="DUF503"/>
</dbReference>
<sequence>MIIGTCKIDLRLFSPNSLKEKRRILNSLIAKLKNNFNISVSEVGNNELWQKATLGIALVSNDSSYVNEILDKVIDYVEEFNDVEIIDVEMEIL</sequence>
<dbReference type="PANTHER" id="PTHR36441">
    <property type="entry name" value="HYPOTHETICAL CYTOSOLIC PROTEIN"/>
    <property type="match status" value="1"/>
</dbReference>
<proteinExistence type="predicted"/>
<dbReference type="InterPro" id="IPR036746">
    <property type="entry name" value="TT1725-like_sf"/>
</dbReference>
<dbReference type="Gene3D" id="3.30.70.1120">
    <property type="entry name" value="TT1725-like"/>
    <property type="match status" value="1"/>
</dbReference>
<dbReference type="OrthoDB" id="9809023at2"/>
<name>A0A437S667_9FIRM</name>
<dbReference type="RefSeq" id="WP_127724764.1">
    <property type="nucleotide sequence ID" value="NZ_RLIH01000009.1"/>
</dbReference>
<reference evidence="1 2" key="1">
    <citation type="submission" date="2018-11" db="EMBL/GenBank/DDBJ databases">
        <title>Genome sequencing and assembly of Anaerosphaera sp. nov., GS7-6-2.</title>
        <authorList>
            <person name="Rettenmaier R."/>
            <person name="Liebl W."/>
            <person name="Zverlov V."/>
        </authorList>
    </citation>
    <scope>NUCLEOTIDE SEQUENCE [LARGE SCALE GENOMIC DNA]</scope>
    <source>
        <strain evidence="1 2">GS7-6-2</strain>
    </source>
</reference>
<dbReference type="Proteomes" id="UP000288812">
    <property type="component" value="Unassembled WGS sequence"/>
</dbReference>
<evidence type="ECO:0000313" key="2">
    <source>
        <dbReference type="Proteomes" id="UP000288812"/>
    </source>
</evidence>
<gene>
    <name evidence="1" type="ORF">EF514_07245</name>
</gene>
<protein>
    <submittedName>
        <fullName evidence="1">DUF503 domain-containing protein</fullName>
    </submittedName>
</protein>
<dbReference type="SUPFAM" id="SSF103007">
    <property type="entry name" value="Hypothetical protein TT1725"/>
    <property type="match status" value="1"/>
</dbReference>
<comment type="caution">
    <text evidence="1">The sequence shown here is derived from an EMBL/GenBank/DDBJ whole genome shotgun (WGS) entry which is preliminary data.</text>
</comment>
<dbReference type="EMBL" id="RLIH01000009">
    <property type="protein sequence ID" value="RVU54542.1"/>
    <property type="molecule type" value="Genomic_DNA"/>
</dbReference>
<organism evidence="1 2">
    <name type="scientific">Anaerosphaera multitolerans</name>
    <dbReference type="NCBI Taxonomy" id="2487351"/>
    <lineage>
        <taxon>Bacteria</taxon>
        <taxon>Bacillati</taxon>
        <taxon>Bacillota</taxon>
        <taxon>Tissierellia</taxon>
        <taxon>Tissierellales</taxon>
        <taxon>Peptoniphilaceae</taxon>
        <taxon>Anaerosphaera</taxon>
    </lineage>
</organism>
<keyword evidence="2" id="KW-1185">Reference proteome</keyword>
<dbReference type="AlphaFoldDB" id="A0A437S667"/>
<dbReference type="Pfam" id="PF04456">
    <property type="entry name" value="DUF503"/>
    <property type="match status" value="1"/>
</dbReference>
<accession>A0A437S667</accession>